<dbReference type="Pfam" id="PF01638">
    <property type="entry name" value="HxlR"/>
    <property type="match status" value="1"/>
</dbReference>
<keyword evidence="3" id="KW-0804">Transcription</keyword>
<dbReference type="InterPro" id="IPR036390">
    <property type="entry name" value="WH_DNA-bd_sf"/>
</dbReference>
<keyword evidence="1" id="KW-0805">Transcription regulation</keyword>
<dbReference type="PROSITE" id="PS51118">
    <property type="entry name" value="HTH_HXLR"/>
    <property type="match status" value="1"/>
</dbReference>
<dbReference type="PANTHER" id="PTHR33204:SF33">
    <property type="entry name" value="TRANSCRIPTIONAL REGULATOR, MARR FAMILY"/>
    <property type="match status" value="1"/>
</dbReference>
<evidence type="ECO:0000256" key="1">
    <source>
        <dbReference type="ARBA" id="ARBA00023015"/>
    </source>
</evidence>
<organism evidence="5 6">
    <name type="scientific">Gallibacterium melopsittaci</name>
    <dbReference type="NCBI Taxonomy" id="516063"/>
    <lineage>
        <taxon>Bacteria</taxon>
        <taxon>Pseudomonadati</taxon>
        <taxon>Pseudomonadota</taxon>
        <taxon>Gammaproteobacteria</taxon>
        <taxon>Pasteurellales</taxon>
        <taxon>Pasteurellaceae</taxon>
        <taxon>Gallibacterium</taxon>
    </lineage>
</organism>
<evidence type="ECO:0000259" key="4">
    <source>
        <dbReference type="PROSITE" id="PS51118"/>
    </source>
</evidence>
<dbReference type="InterPro" id="IPR002577">
    <property type="entry name" value="HTH_HxlR"/>
</dbReference>
<evidence type="ECO:0000256" key="2">
    <source>
        <dbReference type="ARBA" id="ARBA00023125"/>
    </source>
</evidence>
<evidence type="ECO:0000313" key="6">
    <source>
        <dbReference type="Proteomes" id="UP001589769"/>
    </source>
</evidence>
<feature type="domain" description="HTH hxlR-type" evidence="4">
    <location>
        <begin position="29"/>
        <end position="127"/>
    </location>
</feature>
<reference evidence="5 6" key="1">
    <citation type="submission" date="2024-09" db="EMBL/GenBank/DDBJ databases">
        <authorList>
            <person name="Sun Q."/>
            <person name="Mori K."/>
        </authorList>
    </citation>
    <scope>NUCLEOTIDE SEQUENCE [LARGE SCALE GENOMIC DNA]</scope>
    <source>
        <strain evidence="5 6">CCM 7538</strain>
    </source>
</reference>
<dbReference type="InterPro" id="IPR036388">
    <property type="entry name" value="WH-like_DNA-bd_sf"/>
</dbReference>
<evidence type="ECO:0000313" key="5">
    <source>
        <dbReference type="EMBL" id="MFC0323706.1"/>
    </source>
</evidence>
<dbReference type="PANTHER" id="PTHR33204">
    <property type="entry name" value="TRANSCRIPTIONAL REGULATOR, MARR FAMILY"/>
    <property type="match status" value="1"/>
</dbReference>
<sequence>MTKNIEEKNPELTAISTHTMNPNCLDQPCPIEIALDIIGGKWKGVILYRLLGGTKRFNELQKLCKNITQRTLTLQLRSLESDGLVQRTVYAEVPPRVEYTLTPLGASMEPIIQALFEWGIAYKQTIKGQSLSEK</sequence>
<keyword evidence="2" id="KW-0238">DNA-binding</keyword>
<name>A0ABV6HXW1_9PAST</name>
<dbReference type="SUPFAM" id="SSF46785">
    <property type="entry name" value="Winged helix' DNA-binding domain"/>
    <property type="match status" value="1"/>
</dbReference>
<dbReference type="RefSeq" id="WP_382375503.1">
    <property type="nucleotide sequence ID" value="NZ_JBHLWA010000041.1"/>
</dbReference>
<accession>A0ABV6HXW1</accession>
<dbReference type="Gene3D" id="1.10.10.10">
    <property type="entry name" value="Winged helix-like DNA-binding domain superfamily/Winged helix DNA-binding domain"/>
    <property type="match status" value="1"/>
</dbReference>
<keyword evidence="6" id="KW-1185">Reference proteome</keyword>
<evidence type="ECO:0000256" key="3">
    <source>
        <dbReference type="ARBA" id="ARBA00023163"/>
    </source>
</evidence>
<protein>
    <submittedName>
        <fullName evidence="5">Winged helix-turn-helix transcriptional regulator</fullName>
    </submittedName>
</protein>
<proteinExistence type="predicted"/>
<comment type="caution">
    <text evidence="5">The sequence shown here is derived from an EMBL/GenBank/DDBJ whole genome shotgun (WGS) entry which is preliminary data.</text>
</comment>
<dbReference type="Proteomes" id="UP001589769">
    <property type="component" value="Unassembled WGS sequence"/>
</dbReference>
<dbReference type="EMBL" id="JBHLWA010000041">
    <property type="protein sequence ID" value="MFC0323706.1"/>
    <property type="molecule type" value="Genomic_DNA"/>
</dbReference>
<gene>
    <name evidence="5" type="ORF">ACFFHT_09105</name>
</gene>